<dbReference type="EMBL" id="AP022227">
    <property type="protein sequence ID" value="BBT40892.1"/>
    <property type="molecule type" value="Genomic_DNA"/>
</dbReference>
<reference evidence="1 2" key="1">
    <citation type="submission" date="2019-12" db="EMBL/GenBank/DDBJ databases">
        <title>complete genome sequences of Pseudomonas putida str. WP8-W18-CRE-01 isolated from wastewater treatment plant effluent.</title>
        <authorList>
            <person name="Sekizuka T."/>
            <person name="Itokawa K."/>
            <person name="Yatsu K."/>
            <person name="Inamine Y."/>
            <person name="Kuroda M."/>
        </authorList>
    </citation>
    <scope>NUCLEOTIDE SEQUENCE [LARGE SCALE GENOMIC DNA]</scope>
    <source>
        <strain evidence="1 2">WP8-W18-CRE-01</strain>
    </source>
</reference>
<name>A0A6S5TWH8_PSEPU</name>
<dbReference type="AlphaFoldDB" id="A0A6S5TWH8"/>
<dbReference type="Proteomes" id="UP000515680">
    <property type="component" value="Chromosome"/>
</dbReference>
<sequence>MKVVEFQRENWRNAAKTLRTIADQLDSGALPPCSIGTLAMRSSGGQLEVFGFGPMADDLQALALFRLAEQKLIDVLLEQPEG</sequence>
<evidence type="ECO:0000313" key="1">
    <source>
        <dbReference type="EMBL" id="BBT40892.1"/>
    </source>
</evidence>
<gene>
    <name evidence="1" type="ORF">WP8W18C01_32330</name>
</gene>
<proteinExistence type="predicted"/>
<protein>
    <submittedName>
        <fullName evidence="1">Uncharacterized protein</fullName>
    </submittedName>
</protein>
<accession>A0A6S5TWH8</accession>
<dbReference type="RefSeq" id="WP_182815650.1">
    <property type="nucleotide sequence ID" value="NZ_AP022227.1"/>
</dbReference>
<organism evidence="1 2">
    <name type="scientific">Pseudomonas putida</name>
    <name type="common">Arthrobacter siderocapsulatus</name>
    <dbReference type="NCBI Taxonomy" id="303"/>
    <lineage>
        <taxon>Bacteria</taxon>
        <taxon>Pseudomonadati</taxon>
        <taxon>Pseudomonadota</taxon>
        <taxon>Gammaproteobacteria</taxon>
        <taxon>Pseudomonadales</taxon>
        <taxon>Pseudomonadaceae</taxon>
        <taxon>Pseudomonas</taxon>
    </lineage>
</organism>
<evidence type="ECO:0000313" key="2">
    <source>
        <dbReference type="Proteomes" id="UP000515680"/>
    </source>
</evidence>